<accession>A0ABV2E923</accession>
<dbReference type="SUPFAM" id="SSF47789">
    <property type="entry name" value="C-terminal domain of RNA polymerase alpha subunit"/>
    <property type="match status" value="1"/>
</dbReference>
<dbReference type="RefSeq" id="WP_230821799.1">
    <property type="nucleotide sequence ID" value="NZ_JAJNCU010000003.1"/>
</dbReference>
<evidence type="ECO:0000313" key="2">
    <source>
        <dbReference type="Proteomes" id="UP001549019"/>
    </source>
</evidence>
<organism evidence="1 2">
    <name type="scientific">Salinicoccus halitifaciens</name>
    <dbReference type="NCBI Taxonomy" id="1073415"/>
    <lineage>
        <taxon>Bacteria</taxon>
        <taxon>Bacillati</taxon>
        <taxon>Bacillota</taxon>
        <taxon>Bacilli</taxon>
        <taxon>Bacillales</taxon>
        <taxon>Staphylococcaceae</taxon>
        <taxon>Salinicoccus</taxon>
    </lineage>
</organism>
<dbReference type="Proteomes" id="UP001549019">
    <property type="component" value="Unassembled WGS sequence"/>
</dbReference>
<dbReference type="Pfam" id="PF14520">
    <property type="entry name" value="HHH_5"/>
    <property type="match status" value="1"/>
</dbReference>
<gene>
    <name evidence="1" type="ORF">ABHD89_001317</name>
</gene>
<comment type="caution">
    <text evidence="1">The sequence shown here is derived from an EMBL/GenBank/DDBJ whole genome shotgun (WGS) entry which is preliminary data.</text>
</comment>
<sequence length="202" mass="22926">MTSLPRIGKPAANALKNIGVTNLEQLTRVDKESLSRIHGIGPKAISTLENELEREDLAFRKHEPLPFTPGFIVFGSLDCNNAPKREIIRDFAISYVEGNKYGFVMTCDEDMSLNILPDKELQGMEEIHQHLLKKRHDIRMMDLKSIIIHGKEGAAYGSAVTIKGESIELAWFLEFNSHKKNALIQKVTFFEVRQQLNQSLHN</sequence>
<proteinExistence type="predicted"/>
<evidence type="ECO:0000313" key="1">
    <source>
        <dbReference type="EMBL" id="MET3110915.1"/>
    </source>
</evidence>
<name>A0ABV2E923_9STAP</name>
<evidence type="ECO:0008006" key="3">
    <source>
        <dbReference type="Google" id="ProtNLM"/>
    </source>
</evidence>
<keyword evidence="2" id="KW-1185">Reference proteome</keyword>
<protein>
    <recommendedName>
        <fullName evidence="3">DNA-binding protein</fullName>
    </recommendedName>
</protein>
<reference evidence="1 2" key="1">
    <citation type="submission" date="2024-05" db="EMBL/GenBank/DDBJ databases">
        <title>Genomic Encyclopedia of Type Strains, Phase IV (KMG-IV): sequencing the most valuable type-strain genomes for metagenomic binning, comparative biology and taxonomic classification.</title>
        <authorList>
            <person name="Goeker M."/>
        </authorList>
    </citation>
    <scope>NUCLEOTIDE SEQUENCE [LARGE SCALE GENOMIC DNA]</scope>
    <source>
        <strain evidence="1 2">DSM 25286</strain>
    </source>
</reference>
<dbReference type="Gene3D" id="1.10.150.20">
    <property type="entry name" value="5' to 3' exonuclease, C-terminal subdomain"/>
    <property type="match status" value="1"/>
</dbReference>
<dbReference type="EMBL" id="JBDZDV010000002">
    <property type="protein sequence ID" value="MET3110915.1"/>
    <property type="molecule type" value="Genomic_DNA"/>
</dbReference>